<protein>
    <recommendedName>
        <fullName evidence="3">AbiEi antitoxin C-terminal domain-containing protein</fullName>
    </recommendedName>
</protein>
<sequence length="169" mass="18532">MQVPFLGSEAVSAGVVAKHRLRTGFVALHPDVYTRPGAELSLQHRATAAWLWSRRGGVLAGLTAAALHGARYVEDSHPIELVWPNGRPPQGIWIHKQDLAADEITRRRGLPVTTVQRTAFDLGRRGPLGAAVARLDALGDATRFDPAELLRWAQERHGGKRGCGNWSRR</sequence>
<dbReference type="Proteomes" id="UP000550501">
    <property type="component" value="Unassembled WGS sequence"/>
</dbReference>
<accession>A0A839QAS9</accession>
<keyword evidence="2" id="KW-1185">Reference proteome</keyword>
<dbReference type="EMBL" id="JACHVU010000014">
    <property type="protein sequence ID" value="MBB2993229.1"/>
    <property type="molecule type" value="Genomic_DNA"/>
</dbReference>
<evidence type="ECO:0008006" key="3">
    <source>
        <dbReference type="Google" id="ProtNLM"/>
    </source>
</evidence>
<comment type="caution">
    <text evidence="1">The sequence shown here is derived from an EMBL/GenBank/DDBJ whole genome shotgun (WGS) entry which is preliminary data.</text>
</comment>
<gene>
    <name evidence="1" type="ORF">FHR72_004736</name>
</gene>
<evidence type="ECO:0000313" key="2">
    <source>
        <dbReference type="Proteomes" id="UP000550501"/>
    </source>
</evidence>
<proteinExistence type="predicted"/>
<name>A0A839QAS9_MYCIR</name>
<dbReference type="AlphaFoldDB" id="A0A839QAS9"/>
<organism evidence="1 2">
    <name type="scientific">Mycolicibacterium iranicum</name>
    <name type="common">Mycobacterium iranicum</name>
    <dbReference type="NCBI Taxonomy" id="912594"/>
    <lineage>
        <taxon>Bacteria</taxon>
        <taxon>Bacillati</taxon>
        <taxon>Actinomycetota</taxon>
        <taxon>Actinomycetes</taxon>
        <taxon>Mycobacteriales</taxon>
        <taxon>Mycobacteriaceae</taxon>
        <taxon>Mycolicibacterium</taxon>
    </lineage>
</organism>
<reference evidence="1 2" key="1">
    <citation type="submission" date="2020-08" db="EMBL/GenBank/DDBJ databases">
        <title>The Agave Microbiome: Exploring the role of microbial communities in plant adaptations to desert environments.</title>
        <authorList>
            <person name="Partida-Martinez L.P."/>
        </authorList>
    </citation>
    <scope>NUCLEOTIDE SEQUENCE [LARGE SCALE GENOMIC DNA]</scope>
    <source>
        <strain evidence="1 2">AT2.18</strain>
    </source>
</reference>
<evidence type="ECO:0000313" key="1">
    <source>
        <dbReference type="EMBL" id="MBB2993229.1"/>
    </source>
</evidence>